<keyword evidence="3" id="KW-1185">Reference proteome</keyword>
<evidence type="ECO:0000313" key="2">
    <source>
        <dbReference type="EMBL" id="GIX67708.1"/>
    </source>
</evidence>
<evidence type="ECO:0000313" key="3">
    <source>
        <dbReference type="Proteomes" id="UP001054945"/>
    </source>
</evidence>
<dbReference type="AlphaFoldDB" id="A0AAV4M5U2"/>
<reference evidence="2 3" key="1">
    <citation type="submission" date="2021-06" db="EMBL/GenBank/DDBJ databases">
        <title>Caerostris extrusa draft genome.</title>
        <authorList>
            <person name="Kono N."/>
            <person name="Arakawa K."/>
        </authorList>
    </citation>
    <scope>NUCLEOTIDE SEQUENCE [LARGE SCALE GENOMIC DNA]</scope>
</reference>
<name>A0AAV4M5U2_CAEEX</name>
<proteinExistence type="predicted"/>
<protein>
    <submittedName>
        <fullName evidence="2">Uncharacterized protein</fullName>
    </submittedName>
</protein>
<feature type="compositionally biased region" description="Acidic residues" evidence="1">
    <location>
        <begin position="1"/>
        <end position="11"/>
    </location>
</feature>
<dbReference type="EMBL" id="BPLR01001895">
    <property type="protein sequence ID" value="GIX67708.1"/>
    <property type="molecule type" value="Genomic_DNA"/>
</dbReference>
<gene>
    <name evidence="2" type="ORF">CEXT_330541</name>
</gene>
<organism evidence="2 3">
    <name type="scientific">Caerostris extrusa</name>
    <name type="common">Bark spider</name>
    <name type="synonym">Caerostris bankana</name>
    <dbReference type="NCBI Taxonomy" id="172846"/>
    <lineage>
        <taxon>Eukaryota</taxon>
        <taxon>Metazoa</taxon>
        <taxon>Ecdysozoa</taxon>
        <taxon>Arthropoda</taxon>
        <taxon>Chelicerata</taxon>
        <taxon>Arachnida</taxon>
        <taxon>Araneae</taxon>
        <taxon>Araneomorphae</taxon>
        <taxon>Entelegynae</taxon>
        <taxon>Araneoidea</taxon>
        <taxon>Araneidae</taxon>
        <taxon>Caerostris</taxon>
    </lineage>
</organism>
<accession>A0AAV4M5U2</accession>
<comment type="caution">
    <text evidence="2">The sequence shown here is derived from an EMBL/GenBank/DDBJ whole genome shotgun (WGS) entry which is preliminary data.</text>
</comment>
<dbReference type="Proteomes" id="UP001054945">
    <property type="component" value="Unassembled WGS sequence"/>
</dbReference>
<feature type="region of interest" description="Disordered" evidence="1">
    <location>
        <begin position="1"/>
        <end position="24"/>
    </location>
</feature>
<evidence type="ECO:0000256" key="1">
    <source>
        <dbReference type="SAM" id="MobiDB-lite"/>
    </source>
</evidence>
<feature type="compositionally biased region" description="Basic and acidic residues" evidence="1">
    <location>
        <begin position="12"/>
        <end position="24"/>
    </location>
</feature>
<sequence>MTEEIDISNEQDNDRASTIRKGSHADSELEYIFKFLCTVGRNYKDLEAYVEEGINELKIFHVLKKKQSNFEISSLQFQLL</sequence>